<keyword evidence="2" id="KW-0472">Membrane</keyword>
<sequence length="245" mass="27737">MLFFSSRRAARSKVQPTHYPRIPFHLLRSAQLLAAAVVTCVLVFFVDQLHHDGYPIPWTFLLLLAVSVLTVFFLSATLVQHCCCGLNPRLNLALNSILLVIWTLGFGLLSWWASGTLGHFCTRANWRDDDGIMVCRIYKALFAFSLLGLTSTLSALLLDIYVFKRSTQRGKYNQMMDSDLKRTMSGPHQSPWSTHVDEPDVEQRPYSDQRASKSPEQTGYALPAEQFAYDDTAYRGAHNNGVDRF</sequence>
<protein>
    <recommendedName>
        <fullName evidence="5">MARVEL domain-containing protein</fullName>
    </recommendedName>
</protein>
<evidence type="ECO:0000256" key="2">
    <source>
        <dbReference type="SAM" id="Phobius"/>
    </source>
</evidence>
<accession>K2QSA3</accession>
<reference evidence="3 4" key="1">
    <citation type="journal article" date="2012" name="BMC Genomics">
        <title>Tools to kill: Genome of one of the most destructive plant pathogenic fungi Macrophomina phaseolina.</title>
        <authorList>
            <person name="Islam M.S."/>
            <person name="Haque M.S."/>
            <person name="Islam M.M."/>
            <person name="Emdad E.M."/>
            <person name="Halim A."/>
            <person name="Hossen Q.M.M."/>
            <person name="Hossain M.Z."/>
            <person name="Ahmed B."/>
            <person name="Rahim S."/>
            <person name="Rahman M.S."/>
            <person name="Alam M.M."/>
            <person name="Hou S."/>
            <person name="Wan X."/>
            <person name="Saito J.A."/>
            <person name="Alam M."/>
        </authorList>
    </citation>
    <scope>NUCLEOTIDE SEQUENCE [LARGE SCALE GENOMIC DNA]</scope>
    <source>
        <strain evidence="3 4">MS6</strain>
    </source>
</reference>
<evidence type="ECO:0000256" key="1">
    <source>
        <dbReference type="SAM" id="MobiDB-lite"/>
    </source>
</evidence>
<feature type="region of interest" description="Disordered" evidence="1">
    <location>
        <begin position="180"/>
        <end position="221"/>
    </location>
</feature>
<feature type="compositionally biased region" description="Basic and acidic residues" evidence="1">
    <location>
        <begin position="195"/>
        <end position="213"/>
    </location>
</feature>
<dbReference type="HOGENOM" id="CLU_082475_1_0_1"/>
<dbReference type="EMBL" id="AHHD01000426">
    <property type="protein sequence ID" value="EKG12776.1"/>
    <property type="molecule type" value="Genomic_DNA"/>
</dbReference>
<dbReference type="OrthoDB" id="5344006at2759"/>
<keyword evidence="2" id="KW-1133">Transmembrane helix</keyword>
<comment type="caution">
    <text evidence="3">The sequence shown here is derived from an EMBL/GenBank/DDBJ whole genome shotgun (WGS) entry which is preliminary data.</text>
</comment>
<dbReference type="InParanoid" id="K2QSA3"/>
<feature type="transmembrane region" description="Helical" evidence="2">
    <location>
        <begin position="92"/>
        <end position="113"/>
    </location>
</feature>
<dbReference type="Proteomes" id="UP000007129">
    <property type="component" value="Unassembled WGS sequence"/>
</dbReference>
<dbReference type="eggNOG" id="ENOG502SNDB">
    <property type="taxonomic scope" value="Eukaryota"/>
</dbReference>
<dbReference type="AlphaFoldDB" id="K2QSA3"/>
<proteinExistence type="predicted"/>
<feature type="transmembrane region" description="Helical" evidence="2">
    <location>
        <begin position="58"/>
        <end position="80"/>
    </location>
</feature>
<feature type="transmembrane region" description="Helical" evidence="2">
    <location>
        <begin position="140"/>
        <end position="163"/>
    </location>
</feature>
<keyword evidence="2" id="KW-0812">Transmembrane</keyword>
<organism evidence="3 4">
    <name type="scientific">Macrophomina phaseolina (strain MS6)</name>
    <name type="common">Charcoal rot fungus</name>
    <dbReference type="NCBI Taxonomy" id="1126212"/>
    <lineage>
        <taxon>Eukaryota</taxon>
        <taxon>Fungi</taxon>
        <taxon>Dikarya</taxon>
        <taxon>Ascomycota</taxon>
        <taxon>Pezizomycotina</taxon>
        <taxon>Dothideomycetes</taxon>
        <taxon>Dothideomycetes incertae sedis</taxon>
        <taxon>Botryosphaeriales</taxon>
        <taxon>Botryosphaeriaceae</taxon>
        <taxon>Macrophomina</taxon>
    </lineage>
</organism>
<evidence type="ECO:0000313" key="3">
    <source>
        <dbReference type="EMBL" id="EKG12776.1"/>
    </source>
</evidence>
<feature type="transmembrane region" description="Helical" evidence="2">
    <location>
        <begin position="26"/>
        <end position="46"/>
    </location>
</feature>
<evidence type="ECO:0008006" key="5">
    <source>
        <dbReference type="Google" id="ProtNLM"/>
    </source>
</evidence>
<evidence type="ECO:0000313" key="4">
    <source>
        <dbReference type="Proteomes" id="UP000007129"/>
    </source>
</evidence>
<name>K2QSA3_MACPH</name>
<gene>
    <name evidence="3" type="ORF">MPH_10019</name>
</gene>
<dbReference type="VEuPathDB" id="FungiDB:MPH_10019"/>